<dbReference type="CDD" id="cd00167">
    <property type="entry name" value="SANT"/>
    <property type="match status" value="2"/>
</dbReference>
<organism evidence="10 11">
    <name type="scientific">Phaseolus angularis</name>
    <name type="common">Azuki bean</name>
    <name type="synonym">Vigna angularis</name>
    <dbReference type="NCBI Taxonomy" id="3914"/>
    <lineage>
        <taxon>Eukaryota</taxon>
        <taxon>Viridiplantae</taxon>
        <taxon>Streptophyta</taxon>
        <taxon>Embryophyta</taxon>
        <taxon>Tracheophyta</taxon>
        <taxon>Spermatophyta</taxon>
        <taxon>Magnoliopsida</taxon>
        <taxon>eudicotyledons</taxon>
        <taxon>Gunneridae</taxon>
        <taxon>Pentapetalae</taxon>
        <taxon>rosids</taxon>
        <taxon>fabids</taxon>
        <taxon>Fabales</taxon>
        <taxon>Fabaceae</taxon>
        <taxon>Papilionoideae</taxon>
        <taxon>50 kb inversion clade</taxon>
        <taxon>NPAAA clade</taxon>
        <taxon>indigoferoid/millettioid clade</taxon>
        <taxon>Phaseoleae</taxon>
        <taxon>Vigna</taxon>
    </lineage>
</organism>
<dbReference type="Gene3D" id="1.10.10.60">
    <property type="entry name" value="Homeodomain-like"/>
    <property type="match status" value="2"/>
</dbReference>
<dbReference type="PROSITE" id="PS50090">
    <property type="entry name" value="MYB_LIKE"/>
    <property type="match status" value="2"/>
</dbReference>
<dbReference type="GO" id="GO:0005634">
    <property type="term" value="C:nucleus"/>
    <property type="evidence" value="ECO:0007669"/>
    <property type="project" value="UniProtKB-SubCell"/>
</dbReference>
<dbReference type="PANTHER" id="PTHR47995">
    <property type="entry name" value="TRANSCRIPTION FACTOR MYB33-RELATED"/>
    <property type="match status" value="1"/>
</dbReference>
<dbReference type="PANTHER" id="PTHR47995:SF18">
    <property type="entry name" value="TRANSCRIPTION FACTOR MYB65"/>
    <property type="match status" value="1"/>
</dbReference>
<dbReference type="FunFam" id="1.10.10.60:FF:000001">
    <property type="entry name" value="MYB-related transcription factor"/>
    <property type="match status" value="1"/>
</dbReference>
<dbReference type="SUPFAM" id="SSF46689">
    <property type="entry name" value="Homeodomain-like"/>
    <property type="match status" value="1"/>
</dbReference>
<keyword evidence="5" id="KW-0804">Transcription</keyword>
<keyword evidence="4" id="KW-0238">DNA-binding</keyword>
<evidence type="ECO:0000256" key="5">
    <source>
        <dbReference type="ARBA" id="ARBA00023163"/>
    </source>
</evidence>
<evidence type="ECO:0000256" key="2">
    <source>
        <dbReference type="ARBA" id="ARBA00022737"/>
    </source>
</evidence>
<keyword evidence="2" id="KW-0677">Repeat</keyword>
<protein>
    <submittedName>
        <fullName evidence="10">Uncharacterized protein</fullName>
    </submittedName>
</protein>
<dbReference type="OrthoDB" id="2143914at2759"/>
<gene>
    <name evidence="10" type="ORF">LR48_Vigan07g038500</name>
</gene>
<feature type="domain" description="HTH myb-type" evidence="9">
    <location>
        <begin position="17"/>
        <end position="69"/>
    </location>
</feature>
<feature type="region of interest" description="Disordered" evidence="7">
    <location>
        <begin position="1"/>
        <end position="23"/>
    </location>
</feature>
<keyword evidence="3" id="KW-0805">Transcription regulation</keyword>
<proteinExistence type="predicted"/>
<dbReference type="OMA" id="YTHYVND"/>
<dbReference type="Proteomes" id="UP000053144">
    <property type="component" value="Chromosome 7"/>
</dbReference>
<evidence type="ECO:0000256" key="3">
    <source>
        <dbReference type="ARBA" id="ARBA00023015"/>
    </source>
</evidence>
<dbReference type="GO" id="GO:0003677">
    <property type="term" value="F:DNA binding"/>
    <property type="evidence" value="ECO:0007669"/>
    <property type="project" value="UniProtKB-KW"/>
</dbReference>
<dbReference type="AlphaFoldDB" id="A0A0L9UVB9"/>
<comment type="subcellular location">
    <subcellularLocation>
        <location evidence="1">Nucleus</location>
    </subcellularLocation>
</comment>
<dbReference type="EMBL" id="CM003377">
    <property type="protein sequence ID" value="KOM46681.1"/>
    <property type="molecule type" value="Genomic_DNA"/>
</dbReference>
<dbReference type="InterPro" id="IPR009057">
    <property type="entry name" value="Homeodomain-like_sf"/>
</dbReference>
<keyword evidence="6" id="KW-0539">Nucleus</keyword>
<feature type="domain" description="Myb-like" evidence="8">
    <location>
        <begin position="17"/>
        <end position="69"/>
    </location>
</feature>
<evidence type="ECO:0000256" key="1">
    <source>
        <dbReference type="ARBA" id="ARBA00004123"/>
    </source>
</evidence>
<reference evidence="11" key="1">
    <citation type="journal article" date="2015" name="Proc. Natl. Acad. Sci. U.S.A.">
        <title>Genome sequencing of adzuki bean (Vigna angularis) provides insight into high starch and low fat accumulation and domestication.</title>
        <authorList>
            <person name="Yang K."/>
            <person name="Tian Z."/>
            <person name="Chen C."/>
            <person name="Luo L."/>
            <person name="Zhao B."/>
            <person name="Wang Z."/>
            <person name="Yu L."/>
            <person name="Li Y."/>
            <person name="Sun Y."/>
            <person name="Li W."/>
            <person name="Chen Y."/>
            <person name="Li Y."/>
            <person name="Zhang Y."/>
            <person name="Ai D."/>
            <person name="Zhao J."/>
            <person name="Shang C."/>
            <person name="Ma Y."/>
            <person name="Wu B."/>
            <person name="Wang M."/>
            <person name="Gao L."/>
            <person name="Sun D."/>
            <person name="Zhang P."/>
            <person name="Guo F."/>
            <person name="Wang W."/>
            <person name="Li Y."/>
            <person name="Wang J."/>
            <person name="Varshney R.K."/>
            <person name="Wang J."/>
            <person name="Ling H.Q."/>
            <person name="Wan P."/>
        </authorList>
    </citation>
    <scope>NUCLEOTIDE SEQUENCE</scope>
    <source>
        <strain evidence="11">cv. Jingnong 6</strain>
    </source>
</reference>
<dbReference type="InterPro" id="IPR001005">
    <property type="entry name" value="SANT/Myb"/>
</dbReference>
<dbReference type="Gramene" id="KOM46681">
    <property type="protein sequence ID" value="KOM46681"/>
    <property type="gene ID" value="LR48_Vigan07g038500"/>
</dbReference>
<evidence type="ECO:0000259" key="9">
    <source>
        <dbReference type="PROSITE" id="PS51294"/>
    </source>
</evidence>
<dbReference type="SMART" id="SM00717">
    <property type="entry name" value="SANT"/>
    <property type="match status" value="2"/>
</dbReference>
<feature type="domain" description="Myb-like" evidence="8">
    <location>
        <begin position="70"/>
        <end position="120"/>
    </location>
</feature>
<evidence type="ECO:0000259" key="8">
    <source>
        <dbReference type="PROSITE" id="PS50090"/>
    </source>
</evidence>
<dbReference type="InterPro" id="IPR017930">
    <property type="entry name" value="Myb_dom"/>
</dbReference>
<sequence length="505" mass="57283">MSSFSNEDQSNDNQSQENNLRKGPWTAAEDAILAEYVRKHGPGNWNIVQQNTGLLRCGKSCRLRWTNHLRPDLRRGVFSKEEQKKVIQLHAMMGNKWAKMAQELPGRTDNEIKNFWNTRLKKRKRVSLELYPDGIKPVPDAHNPNTTLATYSHPDEVVGTSSQHAMLNNFRNTQNQPFPVQPVSMVRENMKPPQEMQPSEIPRQLQLPEAGRSSYVPHMVFNNSSNTPNQLLHVQPNSMVSGNMKPSGIPQGMQLSEVPEELQRQGTSSSYVPHVVFNNYSNAPNEPLCVQAISMVRENMEPSGIPQGMQLSEVPEELQRQGTSSSYVPHVVFNNYSNAPNEPLCVVRENMEPSGIPQEMQLSEVPEELQLPEADFDALLGDFAYDDYACLDGLSSTSELPPLPSCHDLTFEEPMIVRGNSQAETNQYYVPRSPRSNGYLESIFYPPKVSQEQDDFSMQGELNMRNATEISYQRKPENEHVLGDLIWPENQHDDALYGYRSFLKP</sequence>
<feature type="compositionally biased region" description="Low complexity" evidence="7">
    <location>
        <begin position="1"/>
        <end position="18"/>
    </location>
</feature>
<evidence type="ECO:0000256" key="6">
    <source>
        <dbReference type="ARBA" id="ARBA00023242"/>
    </source>
</evidence>
<dbReference type="KEGG" id="var:108336536"/>
<evidence type="ECO:0000313" key="10">
    <source>
        <dbReference type="EMBL" id="KOM46681.1"/>
    </source>
</evidence>
<accession>A0A0L9UVB9</accession>
<name>A0A0L9UVB9_PHAAN</name>
<evidence type="ECO:0000256" key="4">
    <source>
        <dbReference type="ARBA" id="ARBA00023125"/>
    </source>
</evidence>
<dbReference type="Pfam" id="PF00249">
    <property type="entry name" value="Myb_DNA-binding"/>
    <property type="match status" value="2"/>
</dbReference>
<evidence type="ECO:0000313" key="11">
    <source>
        <dbReference type="Proteomes" id="UP000053144"/>
    </source>
</evidence>
<feature type="domain" description="HTH myb-type" evidence="9">
    <location>
        <begin position="70"/>
        <end position="124"/>
    </location>
</feature>
<evidence type="ECO:0000256" key="7">
    <source>
        <dbReference type="SAM" id="MobiDB-lite"/>
    </source>
</evidence>
<dbReference type="PROSITE" id="PS51294">
    <property type="entry name" value="HTH_MYB"/>
    <property type="match status" value="2"/>
</dbReference>